<reference evidence="1 2" key="1">
    <citation type="journal article" date="2018" name="G3 (Bethesda)">
        <title>Phylogenetic and Phylogenomic Definition of Rhizopus Species.</title>
        <authorList>
            <person name="Gryganskyi A.P."/>
            <person name="Golan J."/>
            <person name="Dolatabadi S."/>
            <person name="Mondo S."/>
            <person name="Robb S."/>
            <person name="Idnurm A."/>
            <person name="Muszewska A."/>
            <person name="Steczkiewicz K."/>
            <person name="Masonjones S."/>
            <person name="Liao H.L."/>
            <person name="Gajdeczka M.T."/>
            <person name="Anike F."/>
            <person name="Vuek A."/>
            <person name="Anishchenko I.M."/>
            <person name="Voigt K."/>
            <person name="de Hoog G.S."/>
            <person name="Smith M.E."/>
            <person name="Heitman J."/>
            <person name="Vilgalys R."/>
            <person name="Stajich J.E."/>
        </authorList>
    </citation>
    <scope>NUCLEOTIDE SEQUENCE [LARGE SCALE GENOMIC DNA]</scope>
    <source>
        <strain evidence="1 2">LSU 92-RS-03</strain>
    </source>
</reference>
<dbReference type="STRING" id="4846.A0A367KWX5"/>
<protein>
    <submittedName>
        <fullName evidence="1">Uncharacterized protein</fullName>
    </submittedName>
</protein>
<keyword evidence="2" id="KW-1185">Reference proteome</keyword>
<comment type="caution">
    <text evidence="1">The sequence shown here is derived from an EMBL/GenBank/DDBJ whole genome shotgun (WGS) entry which is preliminary data.</text>
</comment>
<dbReference type="OrthoDB" id="79603at2759"/>
<proteinExistence type="predicted"/>
<evidence type="ECO:0000313" key="2">
    <source>
        <dbReference type="Proteomes" id="UP000253551"/>
    </source>
</evidence>
<accession>A0A367KWX5</accession>
<dbReference type="AlphaFoldDB" id="A0A367KWX5"/>
<gene>
    <name evidence="1" type="ORF">CU098_012260</name>
</gene>
<dbReference type="EMBL" id="PJQM01000104">
    <property type="protein sequence ID" value="RCI06696.1"/>
    <property type="molecule type" value="Genomic_DNA"/>
</dbReference>
<name>A0A367KWX5_RHIST</name>
<evidence type="ECO:0000313" key="1">
    <source>
        <dbReference type="EMBL" id="RCI06696.1"/>
    </source>
</evidence>
<sequence>MLLDQDQKGLLSIRLEREKPGPIQELEKAIEDAVSDLPLGKALHLLLNVHRHVFDKAVDTIQTCDASQLVLAMTDSPTVRAIVSIEHYLLQNDITTSFQHVYVPLKEKILKKNTQANTPAIRIIGYFTLQSKQTTDQVQAILKNELTMMEDKRSQLACVVLLQSLFSHVAGKERHDQFIIDLVPLLIHIAEKQSKPTLLACSSCELAIQLLQSILTQPAHPIIGNTKIQVVEEVNTINHLSTSWHQIGRVLFVLEKWHAQKGPLEAAAYQQLHQILQHKDHLLMWNELFVWLTPKAVATEKPISFKKQKKILASVHLQFAKLVVLTLLQKGEWYHLSTVHSTEQDEIETHIQEEYNTLLSMDSPFLVLLPSLIATLPHLFSTENVCHPALIQTILDQTTDTTSIKRLVPMVLKEPESPICNALWHIAQQDDRADFSFRLLTCLIQQDSESVLSILQGNLIPLIKSSDKACELLIECMSFIRLPILIQKLMKKAIQAKENERERMTYIALISKALLHETWKSDSILYYIELLRLASMTGRDSRTHMLG</sequence>
<organism evidence="1 2">
    <name type="scientific">Rhizopus stolonifer</name>
    <name type="common">Rhizopus nigricans</name>
    <dbReference type="NCBI Taxonomy" id="4846"/>
    <lineage>
        <taxon>Eukaryota</taxon>
        <taxon>Fungi</taxon>
        <taxon>Fungi incertae sedis</taxon>
        <taxon>Mucoromycota</taxon>
        <taxon>Mucoromycotina</taxon>
        <taxon>Mucoromycetes</taxon>
        <taxon>Mucorales</taxon>
        <taxon>Mucorineae</taxon>
        <taxon>Rhizopodaceae</taxon>
        <taxon>Rhizopus</taxon>
    </lineage>
</organism>
<dbReference type="Proteomes" id="UP000253551">
    <property type="component" value="Unassembled WGS sequence"/>
</dbReference>